<evidence type="ECO:0000313" key="2">
    <source>
        <dbReference type="Proteomes" id="UP000245768"/>
    </source>
</evidence>
<dbReference type="EMBL" id="KZ819637">
    <property type="protein sequence ID" value="PWN89284.1"/>
    <property type="molecule type" value="Genomic_DNA"/>
</dbReference>
<evidence type="ECO:0000313" key="1">
    <source>
        <dbReference type="EMBL" id="PWN89284.1"/>
    </source>
</evidence>
<dbReference type="Proteomes" id="UP000245768">
    <property type="component" value="Unassembled WGS sequence"/>
</dbReference>
<dbReference type="OrthoDB" id="5420308at2759"/>
<dbReference type="RefSeq" id="XP_025376482.1">
    <property type="nucleotide sequence ID" value="XM_025518035.1"/>
</dbReference>
<keyword evidence="2" id="KW-1185">Reference proteome</keyword>
<protein>
    <submittedName>
        <fullName evidence="1">Uncharacterized protein</fullName>
    </submittedName>
</protein>
<dbReference type="SUPFAM" id="SSF102588">
    <property type="entry name" value="LmbE-like"/>
    <property type="match status" value="1"/>
</dbReference>
<reference evidence="1 2" key="1">
    <citation type="journal article" date="2018" name="Mol. Biol. Evol.">
        <title>Broad Genomic Sampling Reveals a Smut Pathogenic Ancestry of the Fungal Clade Ustilaginomycotina.</title>
        <authorList>
            <person name="Kijpornyongpan T."/>
            <person name="Mondo S.J."/>
            <person name="Barry K."/>
            <person name="Sandor L."/>
            <person name="Lee J."/>
            <person name="Lipzen A."/>
            <person name="Pangilinan J."/>
            <person name="LaButti K."/>
            <person name="Hainaut M."/>
            <person name="Henrissat B."/>
            <person name="Grigoriev I.V."/>
            <person name="Spatafora J.W."/>
            <person name="Aime M.C."/>
        </authorList>
    </citation>
    <scope>NUCLEOTIDE SEQUENCE [LARGE SCALE GENOMIC DNA]</scope>
    <source>
        <strain evidence="1 2">MCA 4198</strain>
    </source>
</reference>
<dbReference type="AlphaFoldDB" id="A0A316YKE8"/>
<sequence length="401" mass="44737">MLIASKLQQVDMSAFMTTPSAVQSAFAPTTSHMELSILKTKGIEEHRNARQRRWLPRRHRWAAVANKQPDRFSGTTSGSIATQIFFSPHPDDIAYSCFGSVDQGHGVTRSGIINKRKEDPRGGTHPWSREERVIVTVFNKSRCANGEVGHRLGHDVETVTPARQAEDEAFAASMGCRLISLGFGDSSARDEPSRRPCLAAADEKEMLEMTKANAAYRPVEEHLEAIVRWAVECGAEIYLPLGVGCHIDHWMTRVAVTSLLDRIRQERHDGCTLSPSTQPITSSPLLASQSFSPSQKTVSLCFYEDMPYAFYASVEHINGLIRAVVSPLSREEGIQEGSLVCLDEKSWIRKREAILSYETQMKPTILGCMEERASALARSSSLTTTKGHDWAERIWKLEYDV</sequence>
<proteinExistence type="predicted"/>
<name>A0A316YKE8_9BASI</name>
<dbReference type="GeneID" id="37039951"/>
<dbReference type="Gene3D" id="3.40.50.10320">
    <property type="entry name" value="LmbE-like"/>
    <property type="match status" value="1"/>
</dbReference>
<dbReference type="InterPro" id="IPR024078">
    <property type="entry name" value="LmbE-like_dom_sf"/>
</dbReference>
<accession>A0A316YKE8</accession>
<organism evidence="1 2">
    <name type="scientific">Acaromyces ingoldii</name>
    <dbReference type="NCBI Taxonomy" id="215250"/>
    <lineage>
        <taxon>Eukaryota</taxon>
        <taxon>Fungi</taxon>
        <taxon>Dikarya</taxon>
        <taxon>Basidiomycota</taxon>
        <taxon>Ustilaginomycotina</taxon>
        <taxon>Exobasidiomycetes</taxon>
        <taxon>Exobasidiales</taxon>
        <taxon>Cryptobasidiaceae</taxon>
        <taxon>Acaromyces</taxon>
    </lineage>
</organism>
<dbReference type="InParanoid" id="A0A316YKE8"/>
<gene>
    <name evidence="1" type="ORF">FA10DRAFT_140717</name>
</gene>